<dbReference type="GO" id="GO:0016192">
    <property type="term" value="P:vesicle-mediated transport"/>
    <property type="evidence" value="ECO:0007669"/>
    <property type="project" value="InterPro"/>
</dbReference>
<dbReference type="RefSeq" id="XP_067078673.1">
    <property type="nucleotide sequence ID" value="XM_067222572.1"/>
</dbReference>
<keyword evidence="1" id="KW-0472">Membrane</keyword>
<evidence type="ECO:0000256" key="1">
    <source>
        <dbReference type="SAM" id="Phobius"/>
    </source>
</evidence>
<keyword evidence="1" id="KW-1133">Transmembrane helix</keyword>
<dbReference type="VEuPathDB" id="TriTrypDB:TEOVI_000502100"/>
<dbReference type="EMBL" id="CZPT02000727">
    <property type="protein sequence ID" value="SCU67344.1"/>
    <property type="molecule type" value="Genomic_DNA"/>
</dbReference>
<dbReference type="AlphaFoldDB" id="A0A1G4I660"/>
<name>A0A1G4I660_TRYEQ</name>
<evidence type="ECO:0000313" key="2">
    <source>
        <dbReference type="EMBL" id="SCU67344.1"/>
    </source>
</evidence>
<feature type="transmembrane region" description="Helical" evidence="1">
    <location>
        <begin position="111"/>
        <end position="131"/>
    </location>
</feature>
<feature type="transmembrane region" description="Helical" evidence="1">
    <location>
        <begin position="28"/>
        <end position="46"/>
    </location>
</feature>
<dbReference type="Pfam" id="PF03311">
    <property type="entry name" value="Cornichon"/>
    <property type="match status" value="1"/>
</dbReference>
<proteinExistence type="predicted"/>
<accession>A0A1G4I660</accession>
<reference evidence="2" key="1">
    <citation type="submission" date="2016-09" db="EMBL/GenBank/DDBJ databases">
        <authorList>
            <person name="Hebert L."/>
            <person name="Moumen B."/>
        </authorList>
    </citation>
    <scope>NUCLEOTIDE SEQUENCE [LARGE SCALE GENOMIC DNA]</scope>
    <source>
        <strain evidence="2">OVI</strain>
    </source>
</reference>
<feature type="transmembrane region" description="Helical" evidence="1">
    <location>
        <begin position="52"/>
        <end position="72"/>
    </location>
</feature>
<dbReference type="Proteomes" id="UP000195570">
    <property type="component" value="Unassembled WGS sequence"/>
</dbReference>
<organism evidence="2 3">
    <name type="scientific">Trypanosoma equiperdum</name>
    <dbReference type="NCBI Taxonomy" id="5694"/>
    <lineage>
        <taxon>Eukaryota</taxon>
        <taxon>Discoba</taxon>
        <taxon>Euglenozoa</taxon>
        <taxon>Kinetoplastea</taxon>
        <taxon>Metakinetoplastina</taxon>
        <taxon>Trypanosomatida</taxon>
        <taxon>Trypanosomatidae</taxon>
        <taxon>Trypanosoma</taxon>
    </lineage>
</organism>
<sequence>MGILQHQADVWHALRYPSKHSWGERKRAYLFVFAYCLAAIALFASVMHFIGAWIACGLLQVIMLIFAMLFALNIADCRDKCLNVLECERAINPVMEVYIGLRFIQFLHATFLLTNIPMGVSILVALLYSLWRMWCGTYFVDATSLWREVGRLERDSYIHICIEIALIVIYLIAIVFAMVDKYS</sequence>
<dbReference type="SMART" id="SM01398">
    <property type="entry name" value="Cornichon"/>
    <property type="match status" value="1"/>
</dbReference>
<keyword evidence="1" id="KW-0812">Transmembrane</keyword>
<feature type="transmembrane region" description="Helical" evidence="1">
    <location>
        <begin position="157"/>
        <end position="179"/>
    </location>
</feature>
<gene>
    <name evidence="2" type="ORF">TEOVI_000502100</name>
</gene>
<dbReference type="InterPro" id="IPR003377">
    <property type="entry name" value="Cornichon"/>
</dbReference>
<dbReference type="GeneID" id="92378961"/>
<keyword evidence="3" id="KW-1185">Reference proteome</keyword>
<protein>
    <submittedName>
        <fullName evidence="2">Cornichon protein, putative</fullName>
    </submittedName>
</protein>
<evidence type="ECO:0000313" key="3">
    <source>
        <dbReference type="Proteomes" id="UP000195570"/>
    </source>
</evidence>
<comment type="caution">
    <text evidence="2">The sequence shown here is derived from an EMBL/GenBank/DDBJ whole genome shotgun (WGS) entry which is preliminary data.</text>
</comment>